<protein>
    <recommendedName>
        <fullName evidence="4 12">4-hydroxy-tetrahydrodipicolinate synthase</fullName>
        <shortName evidence="12">HTPA synthase</shortName>
        <ecNumber evidence="4 12">4.3.3.7</ecNumber>
    </recommendedName>
</protein>
<dbReference type="InterPro" id="IPR020625">
    <property type="entry name" value="Schiff_base-form_aldolases_AS"/>
</dbReference>
<sequence>MTLFKGIIPALITPMNDRQAVDEAALRTLVDTLIDKGVHGLFALGTNGEFFALSDDEKLNVARIVVDQAHGRVPVIAGTGAFTTQGVIDMNARMEQVGVDACSIITPYFNAVSQRELVVHYSAIAEQASLPFMLYNIPAKTGGTITIDTVAELSHLPMVQGIKDSGGDFDRLTQLIGLKRDDFAVFTGTDSLILWGLLAGADGAVAATTNAVPDVVMTIYNAFQAGDMETAREAQEKLRVLRTAFGMATMPVVLKAAAELMGMPAGPTRAPALPLSDQQRQQLDELMQVYR</sequence>
<comment type="pathway">
    <text evidence="2 12">Amino-acid biosynthesis; L-lysine biosynthesis via DAP pathway; (S)-tetrahydrodipicolinate from L-aspartate: step 3/4.</text>
</comment>
<keyword evidence="5 12" id="KW-0963">Cytoplasm</keyword>
<proteinExistence type="inferred from homology"/>
<evidence type="ECO:0000256" key="10">
    <source>
        <dbReference type="ARBA" id="ARBA00023270"/>
    </source>
</evidence>
<evidence type="ECO:0000256" key="3">
    <source>
        <dbReference type="ARBA" id="ARBA00007592"/>
    </source>
</evidence>
<evidence type="ECO:0000256" key="14">
    <source>
        <dbReference type="PIRSR" id="PIRSR001365-1"/>
    </source>
</evidence>
<comment type="caution">
    <text evidence="12">Lacks conserved residue(s) required for the propagation of feature annotation.</text>
</comment>
<feature type="site" description="Part of a proton relay during catalysis" evidence="12">
    <location>
        <position position="46"/>
    </location>
</feature>
<evidence type="ECO:0000256" key="12">
    <source>
        <dbReference type="HAMAP-Rule" id="MF_00418"/>
    </source>
</evidence>
<dbReference type="UniPathway" id="UPA00034">
    <property type="reaction ID" value="UER00017"/>
</dbReference>
<dbReference type="InterPro" id="IPR002220">
    <property type="entry name" value="DapA-like"/>
</dbReference>
<dbReference type="PANTHER" id="PTHR12128">
    <property type="entry name" value="DIHYDRODIPICOLINATE SYNTHASE"/>
    <property type="match status" value="1"/>
</dbReference>
<evidence type="ECO:0000256" key="2">
    <source>
        <dbReference type="ARBA" id="ARBA00005120"/>
    </source>
</evidence>
<evidence type="ECO:0000313" key="16">
    <source>
        <dbReference type="EMBL" id="SJN13899.1"/>
    </source>
</evidence>
<dbReference type="InterPro" id="IPR013785">
    <property type="entry name" value="Aldolase_TIM"/>
</dbReference>
<evidence type="ECO:0000256" key="7">
    <source>
        <dbReference type="ARBA" id="ARBA00022915"/>
    </source>
</evidence>
<dbReference type="GO" id="GO:0009089">
    <property type="term" value="P:lysine biosynthetic process via diaminopimelate"/>
    <property type="evidence" value="ECO:0007669"/>
    <property type="project" value="UniProtKB-UniRule"/>
</dbReference>
<comment type="caution">
    <text evidence="16">The sequence shown here is derived from an EMBL/GenBank/DDBJ whole genome shotgun (WGS) entry which is preliminary data.</text>
</comment>
<gene>
    <name evidence="12" type="primary">dapA</name>
    <name evidence="16" type="ORF">CZ787_12440</name>
</gene>
<dbReference type="PROSITE" id="PS00666">
    <property type="entry name" value="DHDPS_2"/>
    <property type="match status" value="1"/>
</dbReference>
<keyword evidence="6 12" id="KW-0028">Amino-acid biosynthesis</keyword>
<evidence type="ECO:0000256" key="15">
    <source>
        <dbReference type="PIRSR" id="PIRSR001365-2"/>
    </source>
</evidence>
<evidence type="ECO:0000256" key="5">
    <source>
        <dbReference type="ARBA" id="ARBA00022490"/>
    </source>
</evidence>
<accession>A0A1R4I2D4</accession>
<dbReference type="GO" id="GO:0005737">
    <property type="term" value="C:cytoplasm"/>
    <property type="evidence" value="ECO:0007669"/>
    <property type="project" value="UniProtKB-SubCell"/>
</dbReference>
<evidence type="ECO:0000256" key="9">
    <source>
        <dbReference type="ARBA" id="ARBA00023239"/>
    </source>
</evidence>
<dbReference type="HAMAP" id="MF_00418">
    <property type="entry name" value="DapA"/>
    <property type="match status" value="1"/>
</dbReference>
<evidence type="ECO:0000256" key="11">
    <source>
        <dbReference type="ARBA" id="ARBA00047836"/>
    </source>
</evidence>
<comment type="caution">
    <text evidence="12">Was originally thought to be a dihydrodipicolinate synthase (DHDPS), catalyzing the condensation of (S)-aspartate-beta-semialdehyde [(S)-ASA] and pyruvate to dihydrodipicolinate (DHDP). However, it was shown in E.coli that the product of the enzymatic reaction is not dihydrodipicolinate but in fact (4S)-4-hydroxy-2,3,4,5-tetrahydro-(2S)-dipicolinic acid (HTPA), and that the consecutive dehydration reaction leading to DHDP is not spontaneous but catalyzed by DapB.</text>
</comment>
<dbReference type="OrthoDB" id="9782828at2"/>
<dbReference type="SMART" id="SM01130">
    <property type="entry name" value="DHDPS"/>
    <property type="match status" value="1"/>
</dbReference>
<dbReference type="CDD" id="cd00408">
    <property type="entry name" value="DHDPS-like"/>
    <property type="match status" value="1"/>
</dbReference>
<evidence type="ECO:0000256" key="8">
    <source>
        <dbReference type="ARBA" id="ARBA00023154"/>
    </source>
</evidence>
<comment type="subunit">
    <text evidence="12">Homotetramer; dimer of dimers.</text>
</comment>
<evidence type="ECO:0000313" key="17">
    <source>
        <dbReference type="Proteomes" id="UP000196331"/>
    </source>
</evidence>
<keyword evidence="8 12" id="KW-0457">Lysine biosynthesis</keyword>
<evidence type="ECO:0000256" key="6">
    <source>
        <dbReference type="ARBA" id="ARBA00022605"/>
    </source>
</evidence>
<comment type="catalytic activity">
    <reaction evidence="11 12">
        <text>L-aspartate 4-semialdehyde + pyruvate = (2S,4S)-4-hydroxy-2,3,4,5-tetrahydrodipicolinate + H2O + H(+)</text>
        <dbReference type="Rhea" id="RHEA:34171"/>
        <dbReference type="ChEBI" id="CHEBI:15361"/>
        <dbReference type="ChEBI" id="CHEBI:15377"/>
        <dbReference type="ChEBI" id="CHEBI:15378"/>
        <dbReference type="ChEBI" id="CHEBI:67139"/>
        <dbReference type="ChEBI" id="CHEBI:537519"/>
        <dbReference type="EC" id="4.3.3.7"/>
    </reaction>
</comment>
<dbReference type="AlphaFoldDB" id="A0A1R4I2D4"/>
<feature type="active site" description="Proton donor/acceptor" evidence="12 14">
    <location>
        <position position="135"/>
    </location>
</feature>
<feature type="active site" description="Schiff-base intermediate with substrate" evidence="12 14">
    <location>
        <position position="163"/>
    </location>
</feature>
<dbReference type="Proteomes" id="UP000196331">
    <property type="component" value="Unassembled WGS sequence"/>
</dbReference>
<comment type="function">
    <text evidence="1 12">Catalyzes the condensation of (S)-aspartate-beta-semialdehyde [(S)-ASA] and pyruvate to 4-hydroxy-tetrahydrodipicolinate (HTPA).</text>
</comment>
<dbReference type="Pfam" id="PF00701">
    <property type="entry name" value="DHDPS"/>
    <property type="match status" value="1"/>
</dbReference>
<dbReference type="GO" id="GO:0019877">
    <property type="term" value="P:diaminopimelate biosynthetic process"/>
    <property type="evidence" value="ECO:0007669"/>
    <property type="project" value="UniProtKB-UniRule"/>
</dbReference>
<evidence type="ECO:0000256" key="1">
    <source>
        <dbReference type="ARBA" id="ARBA00003294"/>
    </source>
</evidence>
<dbReference type="EMBL" id="FUKM01000048">
    <property type="protein sequence ID" value="SJN13899.1"/>
    <property type="molecule type" value="Genomic_DNA"/>
</dbReference>
<name>A0A1R4I2D4_9GAMM</name>
<dbReference type="Gene3D" id="3.20.20.70">
    <property type="entry name" value="Aldolase class I"/>
    <property type="match status" value="1"/>
</dbReference>
<dbReference type="EC" id="4.3.3.7" evidence="4 12"/>
<keyword evidence="7 12" id="KW-0220">Diaminopimelate biosynthesis</keyword>
<evidence type="ECO:0000256" key="13">
    <source>
        <dbReference type="PIRNR" id="PIRNR001365"/>
    </source>
</evidence>
<keyword evidence="9 12" id="KW-0456">Lyase</keyword>
<comment type="subcellular location">
    <subcellularLocation>
        <location evidence="12">Cytoplasm</location>
    </subcellularLocation>
</comment>
<dbReference type="GO" id="GO:0008840">
    <property type="term" value="F:4-hydroxy-tetrahydrodipicolinate synthase activity"/>
    <property type="evidence" value="ECO:0007669"/>
    <property type="project" value="UniProtKB-UniRule"/>
</dbReference>
<dbReference type="SUPFAM" id="SSF51569">
    <property type="entry name" value="Aldolase"/>
    <property type="match status" value="1"/>
</dbReference>
<dbReference type="NCBIfam" id="TIGR00674">
    <property type="entry name" value="dapA"/>
    <property type="match status" value="1"/>
</dbReference>
<dbReference type="PRINTS" id="PR00146">
    <property type="entry name" value="DHPICSNTHASE"/>
</dbReference>
<dbReference type="PIRSF" id="PIRSF001365">
    <property type="entry name" value="DHDPS"/>
    <property type="match status" value="1"/>
</dbReference>
<comment type="similarity">
    <text evidence="3 12 13">Belongs to the DapA family.</text>
</comment>
<dbReference type="PANTHER" id="PTHR12128:SF66">
    <property type="entry name" value="4-HYDROXY-2-OXOGLUTARATE ALDOLASE, MITOCHONDRIAL"/>
    <property type="match status" value="1"/>
</dbReference>
<keyword evidence="10 12" id="KW-0704">Schiff base</keyword>
<evidence type="ECO:0000256" key="4">
    <source>
        <dbReference type="ARBA" id="ARBA00012086"/>
    </source>
</evidence>
<dbReference type="RefSeq" id="WP_087109517.1">
    <property type="nucleotide sequence ID" value="NZ_FUKM01000048.1"/>
</dbReference>
<feature type="binding site" evidence="12 15">
    <location>
        <position position="205"/>
    </location>
    <ligand>
        <name>pyruvate</name>
        <dbReference type="ChEBI" id="CHEBI:15361"/>
    </ligand>
</feature>
<dbReference type="InterPro" id="IPR005263">
    <property type="entry name" value="DapA"/>
</dbReference>
<reference evidence="16 17" key="1">
    <citation type="submission" date="2017-02" db="EMBL/GenBank/DDBJ databases">
        <authorList>
            <person name="Dridi B."/>
        </authorList>
    </citation>
    <scope>NUCLEOTIDE SEQUENCE [LARGE SCALE GENOMIC DNA]</scope>
    <source>
        <strain evidence="16 17">JB380</strain>
    </source>
</reference>
<organism evidence="16 17">
    <name type="scientific">Halomonas citrativorans</name>
    <dbReference type="NCBI Taxonomy" id="2742612"/>
    <lineage>
        <taxon>Bacteria</taxon>
        <taxon>Pseudomonadati</taxon>
        <taxon>Pseudomonadota</taxon>
        <taxon>Gammaproteobacteria</taxon>
        <taxon>Oceanospirillales</taxon>
        <taxon>Halomonadaceae</taxon>
        <taxon>Halomonas</taxon>
    </lineage>
</organism>